<proteinExistence type="predicted"/>
<organism evidence="2 3">
    <name type="scientific">Diversispora eburnea</name>
    <dbReference type="NCBI Taxonomy" id="1213867"/>
    <lineage>
        <taxon>Eukaryota</taxon>
        <taxon>Fungi</taxon>
        <taxon>Fungi incertae sedis</taxon>
        <taxon>Mucoromycota</taxon>
        <taxon>Glomeromycotina</taxon>
        <taxon>Glomeromycetes</taxon>
        <taxon>Diversisporales</taxon>
        <taxon>Diversisporaceae</taxon>
        <taxon>Diversispora</taxon>
    </lineage>
</organism>
<dbReference type="EMBL" id="CAJVPK010001573">
    <property type="protein sequence ID" value="CAG8591569.1"/>
    <property type="molecule type" value="Genomic_DNA"/>
</dbReference>
<evidence type="ECO:0000313" key="3">
    <source>
        <dbReference type="Proteomes" id="UP000789706"/>
    </source>
</evidence>
<dbReference type="Proteomes" id="UP000789706">
    <property type="component" value="Unassembled WGS sequence"/>
</dbReference>
<evidence type="ECO:0000313" key="2">
    <source>
        <dbReference type="EMBL" id="CAG8591569.1"/>
    </source>
</evidence>
<feature type="region of interest" description="Disordered" evidence="1">
    <location>
        <begin position="1"/>
        <end position="38"/>
    </location>
</feature>
<comment type="caution">
    <text evidence="2">The sequence shown here is derived from an EMBL/GenBank/DDBJ whole genome shotgun (WGS) entry which is preliminary data.</text>
</comment>
<dbReference type="OrthoDB" id="2153847at2759"/>
<gene>
    <name evidence="2" type="ORF">DEBURN_LOCUS9082</name>
</gene>
<feature type="compositionally biased region" description="Polar residues" evidence="1">
    <location>
        <begin position="11"/>
        <end position="20"/>
    </location>
</feature>
<keyword evidence="3" id="KW-1185">Reference proteome</keyword>
<accession>A0A9N9C5K8</accession>
<dbReference type="AlphaFoldDB" id="A0A9N9C5K8"/>
<protein>
    <submittedName>
        <fullName evidence="2">11760_t:CDS:1</fullName>
    </submittedName>
</protein>
<name>A0A9N9C5K8_9GLOM</name>
<sequence>EPRNKELKGLTQVQDPNGLNSSSSLPPENAGDDNEAFNNPVCGAQMPLITKLIPGGPEGNFHYNACFDKLISGDLNLQGSDCNSQINVCKSGAPVFSA</sequence>
<feature type="non-terminal residue" evidence="2">
    <location>
        <position position="1"/>
    </location>
</feature>
<reference evidence="2" key="1">
    <citation type="submission" date="2021-06" db="EMBL/GenBank/DDBJ databases">
        <authorList>
            <person name="Kallberg Y."/>
            <person name="Tangrot J."/>
            <person name="Rosling A."/>
        </authorList>
    </citation>
    <scope>NUCLEOTIDE SEQUENCE</scope>
    <source>
        <strain evidence="2">AZ414A</strain>
    </source>
</reference>
<evidence type="ECO:0000256" key="1">
    <source>
        <dbReference type="SAM" id="MobiDB-lite"/>
    </source>
</evidence>